<evidence type="ECO:0000313" key="3">
    <source>
        <dbReference type="Proteomes" id="UP001178508"/>
    </source>
</evidence>
<dbReference type="Proteomes" id="UP001178508">
    <property type="component" value="Chromosome 15"/>
</dbReference>
<accession>A0AAV1GQ67</accession>
<proteinExistence type="predicted"/>
<evidence type="ECO:0000256" key="1">
    <source>
        <dbReference type="SAM" id="MobiDB-lite"/>
    </source>
</evidence>
<dbReference type="EMBL" id="OY660878">
    <property type="protein sequence ID" value="CAJ1074528.1"/>
    <property type="molecule type" value="Genomic_DNA"/>
</dbReference>
<feature type="region of interest" description="Disordered" evidence="1">
    <location>
        <begin position="63"/>
        <end position="108"/>
    </location>
</feature>
<sequence>MVEEDIRQSVAVLERAVRRLWSISSSPFPVRETKPFNNVESCLLQEEICGGGGFTRKPTWIFSKTPDTAGGPGLHPEAVPGEAEVPRRPRGLPTSLRPHQQPAEENPP</sequence>
<name>A0AAV1GQ67_XYRNO</name>
<keyword evidence="3" id="KW-1185">Reference proteome</keyword>
<reference evidence="2" key="1">
    <citation type="submission" date="2023-08" db="EMBL/GenBank/DDBJ databases">
        <authorList>
            <person name="Alioto T."/>
            <person name="Alioto T."/>
            <person name="Gomez Garrido J."/>
        </authorList>
    </citation>
    <scope>NUCLEOTIDE SEQUENCE</scope>
</reference>
<organism evidence="2 3">
    <name type="scientific">Xyrichtys novacula</name>
    <name type="common">Pearly razorfish</name>
    <name type="synonym">Hemipteronotus novacula</name>
    <dbReference type="NCBI Taxonomy" id="13765"/>
    <lineage>
        <taxon>Eukaryota</taxon>
        <taxon>Metazoa</taxon>
        <taxon>Chordata</taxon>
        <taxon>Craniata</taxon>
        <taxon>Vertebrata</taxon>
        <taxon>Euteleostomi</taxon>
        <taxon>Actinopterygii</taxon>
        <taxon>Neopterygii</taxon>
        <taxon>Teleostei</taxon>
        <taxon>Neoteleostei</taxon>
        <taxon>Acanthomorphata</taxon>
        <taxon>Eupercaria</taxon>
        <taxon>Labriformes</taxon>
        <taxon>Labridae</taxon>
        <taxon>Xyrichtys</taxon>
    </lineage>
</organism>
<dbReference type="AlphaFoldDB" id="A0AAV1GQ67"/>
<evidence type="ECO:0000313" key="2">
    <source>
        <dbReference type="EMBL" id="CAJ1074528.1"/>
    </source>
</evidence>
<gene>
    <name evidence="2" type="ORF">XNOV1_A009596</name>
</gene>
<protein>
    <submittedName>
        <fullName evidence="2">Uncharacterized protein</fullName>
    </submittedName>
</protein>